<dbReference type="EMBL" id="JAJJMO010000001">
    <property type="protein sequence ID" value="MCC9070554.1"/>
    <property type="molecule type" value="Genomic_DNA"/>
</dbReference>
<protein>
    <submittedName>
        <fullName evidence="1">Uncharacterized protein</fullName>
    </submittedName>
</protein>
<organism evidence="1 2">
    <name type="scientific">Flavobacterium pisciphilum</name>
    <dbReference type="NCBI Taxonomy" id="2893755"/>
    <lineage>
        <taxon>Bacteria</taxon>
        <taxon>Pseudomonadati</taxon>
        <taxon>Bacteroidota</taxon>
        <taxon>Flavobacteriia</taxon>
        <taxon>Flavobacteriales</taxon>
        <taxon>Flavobacteriaceae</taxon>
        <taxon>Flavobacterium</taxon>
    </lineage>
</organism>
<evidence type="ECO:0000313" key="2">
    <source>
        <dbReference type="Proteomes" id="UP001430919"/>
    </source>
</evidence>
<reference evidence="1" key="1">
    <citation type="submission" date="2021-11" db="EMBL/GenBank/DDBJ databases">
        <title>Description of novel Flavobacterium species.</title>
        <authorList>
            <person name="Saticioglu I.B."/>
            <person name="Ay H."/>
            <person name="Altun S."/>
            <person name="Duman M."/>
        </authorList>
    </citation>
    <scope>NUCLEOTIDE SEQUENCE</scope>
    <source>
        <strain evidence="1">F-65</strain>
    </source>
</reference>
<evidence type="ECO:0000313" key="1">
    <source>
        <dbReference type="EMBL" id="MCC9070554.1"/>
    </source>
</evidence>
<keyword evidence="2" id="KW-1185">Reference proteome</keyword>
<dbReference type="Proteomes" id="UP001430919">
    <property type="component" value="Unassembled WGS sequence"/>
</dbReference>
<gene>
    <name evidence="1" type="ORF">LNQ49_02930</name>
</gene>
<name>A0ABS8MP57_9FLAO</name>
<proteinExistence type="predicted"/>
<comment type="caution">
    <text evidence="1">The sequence shown here is derived from an EMBL/GenBank/DDBJ whole genome shotgun (WGS) entry which is preliminary data.</text>
</comment>
<sequence>MDDTRDPRFSGLSIATGVVRYSDLSYLITTHDEATSEGYIDSIMYTLDRKTWYAGTVPWLGCSGTVCHIPAERYLALGTDGSVRASGGGVVKEEAPIANSGIDPKKRGPLREIRGIANGRAYAVGTCRQAYVREDENLWRCIDQSAQIGDTPITDTSFESIDGFNEQEIYTVGWEGEIWKYDGSLFTQQNSPTNLALYKVRCAPDGFAYACGQLGTLLRGRDNQWEIIKHESTTEDLWGMEIFNGKLYVSSSHFVYQLVDGKLEPIDFGDEVPRTCYHLSAADGIMWSIGPKDVMEFDGLNWKRCLQID</sequence>
<dbReference type="RefSeq" id="WP_229987286.1">
    <property type="nucleotide sequence ID" value="NZ_JAJJMO010000001.1"/>
</dbReference>
<accession>A0ABS8MP57</accession>